<proteinExistence type="predicted"/>
<dbReference type="EMBL" id="LJHD01000296">
    <property type="protein sequence ID" value="ONI38238.1"/>
    <property type="molecule type" value="Genomic_DNA"/>
</dbReference>
<accession>A0ACC8X8W2</accession>
<keyword evidence="2" id="KW-1185">Reference proteome</keyword>
<sequence>MAKLKEDVAQISLDILQEAGNIGIGSAITSLSQLISKNVNMKLVKVNVEEVTHLFGIKSVDASDYVVGNAIEITGDIQGMLILVFKESSAKALIKHVLGYSIKDLQTLTEVEYSVLQEMGNILGGSYLNAMTSLASLNLNQSTPETVIDMVAPILAFPAMAFSENFNEMLYIATEFADYENDVSGTHFLILNKDSLATIVGAMERLLYGYN</sequence>
<reference evidence="1" key="1">
    <citation type="submission" date="2016-08" db="EMBL/GenBank/DDBJ databases">
        <authorList>
            <person name="Ngugi D.K."/>
            <person name="Miyake S."/>
            <person name="Stingl U."/>
        </authorList>
    </citation>
    <scope>NUCLEOTIDE SEQUENCE</scope>
    <source>
        <strain evidence="1">SCG-D08WGA-EpuloA1</strain>
    </source>
</reference>
<comment type="caution">
    <text evidence="1">The sequence shown here is derived from an EMBL/GenBank/DDBJ whole genome shotgun (WGS) entry which is preliminary data.</text>
</comment>
<protein>
    <submittedName>
        <fullName evidence="1">Uncharacterized protein</fullName>
    </submittedName>
</protein>
<organism evidence="1 2">
    <name type="scientific">Candidatus Epulonipiscium fishelsonii</name>
    <dbReference type="NCBI Taxonomy" id="77094"/>
    <lineage>
        <taxon>Bacteria</taxon>
        <taxon>Bacillati</taxon>
        <taxon>Bacillota</taxon>
        <taxon>Clostridia</taxon>
        <taxon>Lachnospirales</taxon>
        <taxon>Lachnospiraceae</taxon>
        <taxon>Candidatus Epulonipiscium</taxon>
    </lineage>
</organism>
<evidence type="ECO:0000313" key="2">
    <source>
        <dbReference type="Proteomes" id="UP000188637"/>
    </source>
</evidence>
<dbReference type="Proteomes" id="UP000188637">
    <property type="component" value="Unassembled WGS sequence"/>
</dbReference>
<evidence type="ECO:0000313" key="1">
    <source>
        <dbReference type="EMBL" id="ONI38238.1"/>
    </source>
</evidence>
<gene>
    <name evidence="1" type="ORF">AN640_02690</name>
</gene>
<name>A0ACC8X8W2_9FIRM</name>